<dbReference type="OrthoDB" id="19988at2759"/>
<protein>
    <submittedName>
        <fullName evidence="1">Putative neuroblastoma-amplified sequence</fullName>
    </submittedName>
</protein>
<name>A0A2G8LGP7_STIJA</name>
<keyword evidence="2" id="KW-1185">Reference proteome</keyword>
<accession>A0A2G8LGP7</accession>
<evidence type="ECO:0000313" key="2">
    <source>
        <dbReference type="Proteomes" id="UP000230750"/>
    </source>
</evidence>
<reference evidence="1 2" key="1">
    <citation type="journal article" date="2017" name="PLoS Biol.">
        <title>The sea cucumber genome provides insights into morphological evolution and visceral regeneration.</title>
        <authorList>
            <person name="Zhang X."/>
            <person name="Sun L."/>
            <person name="Yuan J."/>
            <person name="Sun Y."/>
            <person name="Gao Y."/>
            <person name="Zhang L."/>
            <person name="Li S."/>
            <person name="Dai H."/>
            <person name="Hamel J.F."/>
            <person name="Liu C."/>
            <person name="Yu Y."/>
            <person name="Liu S."/>
            <person name="Lin W."/>
            <person name="Guo K."/>
            <person name="Jin S."/>
            <person name="Xu P."/>
            <person name="Storey K.B."/>
            <person name="Huan P."/>
            <person name="Zhang T."/>
            <person name="Zhou Y."/>
            <person name="Zhang J."/>
            <person name="Lin C."/>
            <person name="Li X."/>
            <person name="Xing L."/>
            <person name="Huo D."/>
            <person name="Sun M."/>
            <person name="Wang L."/>
            <person name="Mercier A."/>
            <person name="Li F."/>
            <person name="Yang H."/>
            <person name="Xiang J."/>
        </authorList>
    </citation>
    <scope>NUCLEOTIDE SEQUENCE [LARGE SCALE GENOMIC DNA]</scope>
    <source>
        <strain evidence="1">Shaxun</strain>
        <tissue evidence="1">Muscle</tissue>
    </source>
</reference>
<dbReference type="EMBL" id="MRZV01000083">
    <property type="protein sequence ID" value="PIK59423.1"/>
    <property type="molecule type" value="Genomic_DNA"/>
</dbReference>
<dbReference type="GO" id="GO:0000149">
    <property type="term" value="F:SNARE binding"/>
    <property type="evidence" value="ECO:0007669"/>
    <property type="project" value="TreeGrafter"/>
</dbReference>
<dbReference type="AlphaFoldDB" id="A0A2G8LGP7"/>
<dbReference type="GO" id="GO:0070939">
    <property type="term" value="C:Dsl1/NZR complex"/>
    <property type="evidence" value="ECO:0007669"/>
    <property type="project" value="TreeGrafter"/>
</dbReference>
<dbReference type="Proteomes" id="UP000230750">
    <property type="component" value="Unassembled WGS sequence"/>
</dbReference>
<organism evidence="1 2">
    <name type="scientific">Stichopus japonicus</name>
    <name type="common">Sea cucumber</name>
    <dbReference type="NCBI Taxonomy" id="307972"/>
    <lineage>
        <taxon>Eukaryota</taxon>
        <taxon>Metazoa</taxon>
        <taxon>Echinodermata</taxon>
        <taxon>Eleutherozoa</taxon>
        <taxon>Echinozoa</taxon>
        <taxon>Holothuroidea</taxon>
        <taxon>Aspidochirotacea</taxon>
        <taxon>Aspidochirotida</taxon>
        <taxon>Stichopodidae</taxon>
        <taxon>Apostichopus</taxon>
    </lineage>
</organism>
<dbReference type="STRING" id="307972.A0A2G8LGP7"/>
<dbReference type="PANTHER" id="PTHR15922">
    <property type="entry name" value="NEUROBLASTOMA-AMPLIFIED SEQUENCE"/>
    <property type="match status" value="1"/>
</dbReference>
<sequence>MQEGVYPLIDGSDHASLLYYYTLLQGSEIEGSIHSPEVHVKLLKKIKNGVPRLDYKEMMEGHPYKTLPPVLIAANVHIMAKMANKLPNKDDGFLTSSQVFGIYVKKLFWHGDQGNKKKPESIADWLHRYEACGEFFSKLSPNEFSIFVKEILFSEESLKMLELECRQNIIGRALKYTRQKGGSKQKFVSEVSEDEMTAICGRFQHYQKHLQSLVNESVLELKKIDEQHGSQYYSDFDLTCGDEDS</sequence>
<dbReference type="GO" id="GO:0006890">
    <property type="term" value="P:retrograde vesicle-mediated transport, Golgi to endoplasmic reticulum"/>
    <property type="evidence" value="ECO:0007669"/>
    <property type="project" value="TreeGrafter"/>
</dbReference>
<proteinExistence type="predicted"/>
<dbReference type="PANTHER" id="PTHR15922:SF2">
    <property type="entry name" value="NBAS SUBUNIT OF NRZ TETHERING COMPLEX"/>
    <property type="match status" value="1"/>
</dbReference>
<gene>
    <name evidence="1" type="ORF">BSL78_03636</name>
</gene>
<comment type="caution">
    <text evidence="1">The sequence shown here is derived from an EMBL/GenBank/DDBJ whole genome shotgun (WGS) entry which is preliminary data.</text>
</comment>
<evidence type="ECO:0000313" key="1">
    <source>
        <dbReference type="EMBL" id="PIK59423.1"/>
    </source>
</evidence>